<sequence>MDWFVLPDLWRARGLEVQARLRPEAVVESAEDGELTVHHWWGSARLTGVTAVTASALRQLSEEWTDSHDLIAGMPALAGEQGSTAALAELLWACQEFAFLIELRLMAGERSLLTVKPASYAAKLPALGPDPTCRRLSKFAFLHRGEEELELASATSTHRVLLQDEETSRLVTSLVTGPVLHPGPGRHAEAICHLLASIGMLEGTETEGGTGMGEALLGVAEFPDLLLHQHSRFGSHDGGFGAEFPFLGSLDPSPAVPRSAAENMITLPVPDEHEVRARDPLLSDAIEGRCSLREYSDEPLTLEELGEFLFRCLRIRGLYGPIPEANMPYQASDRPFPSGGGVHDLELYALVTRVTGLEPGAYRYSAAQHALEWIAVSSADFDAVLQGALRASSAASAPPVLFKIVSRFERMAWKYRSIGYATTLKNVGGLY</sequence>
<gene>
    <name evidence="3" type="ORF">GCM10009601_55950</name>
</gene>
<comment type="caution">
    <text evidence="3">The sequence shown here is derived from an EMBL/GenBank/DDBJ whole genome shotgun (WGS) entry which is preliminary data.</text>
</comment>
<dbReference type="NCBIfam" id="TIGR03605">
    <property type="entry name" value="antibiot_sagB"/>
    <property type="match status" value="1"/>
</dbReference>
<dbReference type="InterPro" id="IPR000415">
    <property type="entry name" value="Nitroreductase-like"/>
</dbReference>
<dbReference type="Gene3D" id="3.40.109.10">
    <property type="entry name" value="NADH Oxidase"/>
    <property type="match status" value="1"/>
</dbReference>
<dbReference type="InterPro" id="IPR029479">
    <property type="entry name" value="Nitroreductase"/>
</dbReference>
<evidence type="ECO:0000259" key="2">
    <source>
        <dbReference type="Pfam" id="PF22767"/>
    </source>
</evidence>
<evidence type="ECO:0000313" key="3">
    <source>
        <dbReference type="EMBL" id="GAA1433437.1"/>
    </source>
</evidence>
<dbReference type="InterPro" id="IPR020051">
    <property type="entry name" value="SagB-type_dehydrogenase"/>
</dbReference>
<dbReference type="PANTHER" id="PTHR43745">
    <property type="entry name" value="NITROREDUCTASE MJ1384-RELATED"/>
    <property type="match status" value="1"/>
</dbReference>
<evidence type="ECO:0000259" key="1">
    <source>
        <dbReference type="Pfam" id="PF00881"/>
    </source>
</evidence>
<feature type="domain" description="Nitroreductase" evidence="1">
    <location>
        <begin position="286"/>
        <end position="428"/>
    </location>
</feature>
<name>A0ABP4JWK5_9ACTN</name>
<feature type="domain" description="Cyanobactin oxidase ThcOx second" evidence="2">
    <location>
        <begin position="135"/>
        <end position="237"/>
    </location>
</feature>
<dbReference type="RefSeq" id="WP_344016004.1">
    <property type="nucleotide sequence ID" value="NZ_BAAAIZ010000108.1"/>
</dbReference>
<accession>A0ABP4JWK5</accession>
<dbReference type="CDD" id="cd02142">
    <property type="entry name" value="McbC_SagB-like_oxidoreductase"/>
    <property type="match status" value="1"/>
</dbReference>
<dbReference type="PANTHER" id="PTHR43745:SF2">
    <property type="entry name" value="NITROREDUCTASE MJ1384-RELATED"/>
    <property type="match status" value="1"/>
</dbReference>
<dbReference type="EMBL" id="BAAAIZ010000108">
    <property type="protein sequence ID" value="GAA1433437.1"/>
    <property type="molecule type" value="Genomic_DNA"/>
</dbReference>
<keyword evidence="4" id="KW-1185">Reference proteome</keyword>
<protein>
    <submittedName>
        <fullName evidence="3">Uncharacterized protein</fullName>
    </submittedName>
</protein>
<organism evidence="3 4">
    <name type="scientific">Streptomyces thermospinosisporus</name>
    <dbReference type="NCBI Taxonomy" id="161482"/>
    <lineage>
        <taxon>Bacteria</taxon>
        <taxon>Bacillati</taxon>
        <taxon>Actinomycetota</taxon>
        <taxon>Actinomycetes</taxon>
        <taxon>Kitasatosporales</taxon>
        <taxon>Streptomycetaceae</taxon>
        <taxon>Streptomyces</taxon>
    </lineage>
</organism>
<proteinExistence type="predicted"/>
<reference evidence="4" key="1">
    <citation type="journal article" date="2019" name="Int. J. Syst. Evol. Microbiol.">
        <title>The Global Catalogue of Microorganisms (GCM) 10K type strain sequencing project: providing services to taxonomists for standard genome sequencing and annotation.</title>
        <authorList>
            <consortium name="The Broad Institute Genomics Platform"/>
            <consortium name="The Broad Institute Genome Sequencing Center for Infectious Disease"/>
            <person name="Wu L."/>
            <person name="Ma J."/>
        </authorList>
    </citation>
    <scope>NUCLEOTIDE SEQUENCE [LARGE SCALE GENOMIC DNA]</scope>
    <source>
        <strain evidence="4">JCM 11756</strain>
    </source>
</reference>
<evidence type="ECO:0000313" key="4">
    <source>
        <dbReference type="Proteomes" id="UP001500973"/>
    </source>
</evidence>
<dbReference type="InterPro" id="IPR052544">
    <property type="entry name" value="Bacteriocin_Proc_Enz"/>
</dbReference>
<dbReference type="Pfam" id="PF00881">
    <property type="entry name" value="Nitroreductase"/>
    <property type="match status" value="1"/>
</dbReference>
<dbReference type="InterPro" id="IPR054488">
    <property type="entry name" value="ThcOx_dom2"/>
</dbReference>
<dbReference type="Pfam" id="PF22767">
    <property type="entry name" value="ThcOx"/>
    <property type="match status" value="1"/>
</dbReference>
<dbReference type="Proteomes" id="UP001500973">
    <property type="component" value="Unassembled WGS sequence"/>
</dbReference>